<organism evidence="1 2">
    <name type="scientific">Cetraspora pellucida</name>
    <dbReference type="NCBI Taxonomy" id="1433469"/>
    <lineage>
        <taxon>Eukaryota</taxon>
        <taxon>Fungi</taxon>
        <taxon>Fungi incertae sedis</taxon>
        <taxon>Mucoromycota</taxon>
        <taxon>Glomeromycotina</taxon>
        <taxon>Glomeromycetes</taxon>
        <taxon>Diversisporales</taxon>
        <taxon>Gigasporaceae</taxon>
        <taxon>Cetraspora</taxon>
    </lineage>
</organism>
<gene>
    <name evidence="1" type="ORF">SPELUC_LOCUS9269</name>
</gene>
<dbReference type="Proteomes" id="UP000789366">
    <property type="component" value="Unassembled WGS sequence"/>
</dbReference>
<keyword evidence="2" id="KW-1185">Reference proteome</keyword>
<proteinExistence type="predicted"/>
<name>A0ACA9NJ94_9GLOM</name>
<feature type="non-terminal residue" evidence="1">
    <location>
        <position position="1"/>
    </location>
</feature>
<feature type="non-terminal residue" evidence="1">
    <location>
        <position position="75"/>
    </location>
</feature>
<sequence>LHKQLQRQETGGWREKLKTISRIAFHINMNQIHHAGMVKINNRIILSDTVYYYQIWDVGLSIMESEAHSIKHING</sequence>
<protein>
    <submittedName>
        <fullName evidence="1">16318_t:CDS:1</fullName>
    </submittedName>
</protein>
<comment type="caution">
    <text evidence="1">The sequence shown here is derived from an EMBL/GenBank/DDBJ whole genome shotgun (WGS) entry which is preliminary data.</text>
</comment>
<evidence type="ECO:0000313" key="1">
    <source>
        <dbReference type="EMBL" id="CAG8660964.1"/>
    </source>
</evidence>
<dbReference type="EMBL" id="CAJVPW010015324">
    <property type="protein sequence ID" value="CAG8660964.1"/>
    <property type="molecule type" value="Genomic_DNA"/>
</dbReference>
<accession>A0ACA9NJ94</accession>
<evidence type="ECO:0000313" key="2">
    <source>
        <dbReference type="Proteomes" id="UP000789366"/>
    </source>
</evidence>
<reference evidence="1" key="1">
    <citation type="submission" date="2021-06" db="EMBL/GenBank/DDBJ databases">
        <authorList>
            <person name="Kallberg Y."/>
            <person name="Tangrot J."/>
            <person name="Rosling A."/>
        </authorList>
    </citation>
    <scope>NUCLEOTIDE SEQUENCE</scope>
    <source>
        <strain evidence="1">28 12/20/2015</strain>
    </source>
</reference>